<dbReference type="InterPro" id="IPR001128">
    <property type="entry name" value="Cyt_P450"/>
</dbReference>
<dbReference type="Pfam" id="PF00067">
    <property type="entry name" value="p450"/>
    <property type="match status" value="2"/>
</dbReference>
<dbReference type="PROSITE" id="PS00086">
    <property type="entry name" value="CYTOCHROME_P450"/>
    <property type="match status" value="2"/>
</dbReference>
<organism evidence="15 16">
    <name type="scientific">Clonostachys byssicola</name>
    <dbReference type="NCBI Taxonomy" id="160290"/>
    <lineage>
        <taxon>Eukaryota</taxon>
        <taxon>Fungi</taxon>
        <taxon>Dikarya</taxon>
        <taxon>Ascomycota</taxon>
        <taxon>Pezizomycotina</taxon>
        <taxon>Sordariomycetes</taxon>
        <taxon>Hypocreomycetidae</taxon>
        <taxon>Hypocreales</taxon>
        <taxon>Bionectriaceae</taxon>
        <taxon>Clonostachys</taxon>
    </lineage>
</organism>
<dbReference type="InterPro" id="IPR013785">
    <property type="entry name" value="Aldolase_TIM"/>
</dbReference>
<keyword evidence="13" id="KW-0472">Membrane</keyword>
<comment type="cofactor">
    <cofactor evidence="1">
        <name>FMN</name>
        <dbReference type="ChEBI" id="CHEBI:58210"/>
    </cofactor>
</comment>
<dbReference type="OrthoDB" id="5128419at2759"/>
<dbReference type="GO" id="GO:0005506">
    <property type="term" value="F:iron ion binding"/>
    <property type="evidence" value="ECO:0007669"/>
    <property type="project" value="InterPro"/>
</dbReference>
<dbReference type="SUPFAM" id="SSF48264">
    <property type="entry name" value="Cytochrome P450"/>
    <property type="match status" value="2"/>
</dbReference>
<dbReference type="Pfam" id="PF01070">
    <property type="entry name" value="FMN_dh"/>
    <property type="match status" value="1"/>
</dbReference>
<dbReference type="CDD" id="cd02809">
    <property type="entry name" value="alpha_hydroxyacid_oxid_FMN"/>
    <property type="match status" value="1"/>
</dbReference>
<keyword evidence="5" id="KW-0349">Heme</keyword>
<keyword evidence="9" id="KW-0503">Monooxygenase</keyword>
<dbReference type="InterPro" id="IPR050121">
    <property type="entry name" value="Cytochrome_P450_monoxygenase"/>
</dbReference>
<evidence type="ECO:0000259" key="14">
    <source>
        <dbReference type="PROSITE" id="PS51349"/>
    </source>
</evidence>
<dbReference type="PRINTS" id="PR00385">
    <property type="entry name" value="P450"/>
</dbReference>
<evidence type="ECO:0000256" key="2">
    <source>
        <dbReference type="ARBA" id="ARBA00001971"/>
    </source>
</evidence>
<keyword evidence="6" id="KW-0479">Metal-binding</keyword>
<dbReference type="PANTHER" id="PTHR24305:SF230">
    <property type="entry name" value="P450, PUTATIVE (EUROFUNG)-RELATED"/>
    <property type="match status" value="1"/>
</dbReference>
<dbReference type="InterPro" id="IPR008259">
    <property type="entry name" value="FMN_hydac_DH_AS"/>
</dbReference>
<dbReference type="PRINTS" id="PR00463">
    <property type="entry name" value="EP450I"/>
</dbReference>
<evidence type="ECO:0000313" key="16">
    <source>
        <dbReference type="Proteomes" id="UP000754883"/>
    </source>
</evidence>
<dbReference type="GO" id="GO:0010181">
    <property type="term" value="F:FMN binding"/>
    <property type="evidence" value="ECO:0007669"/>
    <property type="project" value="InterPro"/>
</dbReference>
<dbReference type="InterPro" id="IPR017972">
    <property type="entry name" value="Cyt_P450_CS"/>
</dbReference>
<evidence type="ECO:0000256" key="10">
    <source>
        <dbReference type="ARBA" id="ARBA00024042"/>
    </source>
</evidence>
<dbReference type="InterPro" id="IPR012133">
    <property type="entry name" value="Alpha-hydoxy_acid_DH_FMN"/>
</dbReference>
<dbReference type="CDD" id="cd11058">
    <property type="entry name" value="CYP60B-like"/>
    <property type="match status" value="2"/>
</dbReference>
<dbReference type="Proteomes" id="UP000754883">
    <property type="component" value="Unassembled WGS sequence"/>
</dbReference>
<dbReference type="EMBL" id="CABFNO020001476">
    <property type="protein sequence ID" value="CAG9990930.1"/>
    <property type="molecule type" value="Genomic_DNA"/>
</dbReference>
<dbReference type="GO" id="GO:0020037">
    <property type="term" value="F:heme binding"/>
    <property type="evidence" value="ECO:0007669"/>
    <property type="project" value="InterPro"/>
</dbReference>
<evidence type="ECO:0000256" key="6">
    <source>
        <dbReference type="ARBA" id="ARBA00022723"/>
    </source>
</evidence>
<dbReference type="PROSITE" id="PS51349">
    <property type="entry name" value="FMN_HYDROXY_ACID_DH_2"/>
    <property type="match status" value="1"/>
</dbReference>
<dbReference type="InterPro" id="IPR037396">
    <property type="entry name" value="FMN_HAD"/>
</dbReference>
<feature type="transmembrane region" description="Helical" evidence="13">
    <location>
        <begin position="12"/>
        <end position="34"/>
    </location>
</feature>
<dbReference type="FunFam" id="1.10.630.10:FF:000047">
    <property type="entry name" value="Cytochrome P450 monooxygenase"/>
    <property type="match status" value="2"/>
</dbReference>
<dbReference type="GO" id="GO:0016705">
    <property type="term" value="F:oxidoreductase activity, acting on paired donors, with incorporation or reduction of molecular oxygen"/>
    <property type="evidence" value="ECO:0007669"/>
    <property type="project" value="InterPro"/>
</dbReference>
<dbReference type="GO" id="GO:0005737">
    <property type="term" value="C:cytoplasm"/>
    <property type="evidence" value="ECO:0007669"/>
    <property type="project" value="UniProtKB-ARBA"/>
</dbReference>
<evidence type="ECO:0000256" key="8">
    <source>
        <dbReference type="ARBA" id="ARBA00023004"/>
    </source>
</evidence>
<evidence type="ECO:0000256" key="5">
    <source>
        <dbReference type="ARBA" id="ARBA00022617"/>
    </source>
</evidence>
<dbReference type="GO" id="GO:0004497">
    <property type="term" value="F:monooxygenase activity"/>
    <property type="evidence" value="ECO:0007669"/>
    <property type="project" value="UniProtKB-KW"/>
</dbReference>
<evidence type="ECO:0000256" key="9">
    <source>
        <dbReference type="ARBA" id="ARBA00023033"/>
    </source>
</evidence>
<evidence type="ECO:0000313" key="15">
    <source>
        <dbReference type="EMBL" id="CAG9990930.1"/>
    </source>
</evidence>
<dbReference type="InterPro" id="IPR000262">
    <property type="entry name" value="FMN-dep_DH"/>
</dbReference>
<comment type="caution">
    <text evidence="15">The sequence shown here is derived from an EMBL/GenBank/DDBJ whole genome shotgun (WGS) entry which is preliminary data.</text>
</comment>
<dbReference type="Gene3D" id="3.20.20.70">
    <property type="entry name" value="Aldolase class I"/>
    <property type="match status" value="1"/>
</dbReference>
<dbReference type="GO" id="GO:0009403">
    <property type="term" value="P:toxin biosynthetic process"/>
    <property type="evidence" value="ECO:0007669"/>
    <property type="project" value="UniProtKB-ARBA"/>
</dbReference>
<evidence type="ECO:0000256" key="11">
    <source>
        <dbReference type="ARBA" id="ARBA00073420"/>
    </source>
</evidence>
<evidence type="ECO:0000256" key="7">
    <source>
        <dbReference type="ARBA" id="ARBA00023002"/>
    </source>
</evidence>
<evidence type="ECO:0000256" key="4">
    <source>
        <dbReference type="ARBA" id="ARBA00010617"/>
    </source>
</evidence>
<evidence type="ECO:0000256" key="12">
    <source>
        <dbReference type="ARBA" id="ARBA00083297"/>
    </source>
</evidence>
<gene>
    <name evidence="15" type="ORF">CBYS24578_00007156</name>
</gene>
<dbReference type="FunFam" id="3.20.20.70:FF:000056">
    <property type="entry name" value="hydroxyacid oxidase 2"/>
    <property type="match status" value="1"/>
</dbReference>
<dbReference type="PROSITE" id="PS00557">
    <property type="entry name" value="FMN_HYDROXY_ACID_DH_1"/>
    <property type="match status" value="1"/>
</dbReference>
<dbReference type="InterPro" id="IPR002401">
    <property type="entry name" value="Cyt_P450_E_grp-I"/>
</dbReference>
<dbReference type="PANTHER" id="PTHR24305">
    <property type="entry name" value="CYTOCHROME P450"/>
    <property type="match status" value="1"/>
</dbReference>
<comment type="pathway">
    <text evidence="3">Mycotoxin biosynthesis.</text>
</comment>
<evidence type="ECO:0000256" key="1">
    <source>
        <dbReference type="ARBA" id="ARBA00001917"/>
    </source>
</evidence>
<keyword evidence="8" id="KW-0408">Iron</keyword>
<comment type="similarity">
    <text evidence="10">Belongs to the FMN-dependent alpha-hydroxy acid dehydrogenase family.</text>
</comment>
<dbReference type="SUPFAM" id="SSF51395">
    <property type="entry name" value="FMN-linked oxidoreductases"/>
    <property type="match status" value="1"/>
</dbReference>
<accession>A0A9N9UL33</accession>
<reference evidence="16" key="1">
    <citation type="submission" date="2019-06" db="EMBL/GenBank/DDBJ databases">
        <authorList>
            <person name="Broberg M."/>
        </authorList>
    </citation>
    <scope>NUCLEOTIDE SEQUENCE [LARGE SCALE GENOMIC DNA]</scope>
</reference>
<protein>
    <recommendedName>
        <fullName evidence="11">Oxidase FUB9</fullName>
    </recommendedName>
    <alternativeName>
        <fullName evidence="12">Fusaric acid biosynthesis protein 9</fullName>
    </alternativeName>
</protein>
<keyword evidence="13" id="KW-1133">Transmembrane helix</keyword>
<feature type="domain" description="FMN hydroxy acid dehydrogenase" evidence="14">
    <location>
        <begin position="530"/>
        <end position="892"/>
    </location>
</feature>
<comment type="similarity">
    <text evidence="4">Belongs to the cytochrome P450 family.</text>
</comment>
<dbReference type="InterPro" id="IPR036396">
    <property type="entry name" value="Cyt_P450_sf"/>
</dbReference>
<evidence type="ECO:0000256" key="13">
    <source>
        <dbReference type="SAM" id="Phobius"/>
    </source>
</evidence>
<keyword evidence="16" id="KW-1185">Reference proteome</keyword>
<reference evidence="15 16" key="2">
    <citation type="submission" date="2021-10" db="EMBL/GenBank/DDBJ databases">
        <authorList>
            <person name="Piombo E."/>
        </authorList>
    </citation>
    <scope>NUCLEOTIDE SEQUENCE [LARGE SCALE GENOMIC DNA]</scope>
</reference>
<dbReference type="Gene3D" id="1.10.630.10">
    <property type="entry name" value="Cytochrome P450"/>
    <property type="match status" value="2"/>
</dbReference>
<sequence length="1362" mass="153770">MISDLTVPLAYWPLLLVGLAVVGVASVPIYNLFFHPLRKFPGPKLNAATRIPYTRMMSSGQTHHMIHEMHQKYGDMVRISPDELSVQGEHVWDELMGHRKQGSPENGKDPGFFSFSKFGNKSIVGGSREDHARMRRTLAHGFSAAAIEEQEPIIASYVDLLIQRLKERSNNGECALDMTSWYNWTTFDIIGDLAFGESFRCLQDSDYHPWVSLIFKRIKHTCLKIAAYRWGALSNAVFRFLDQSLAVADTTHVNLIGEKLKARGAMETVRPDYYHAMTAEGPGRKSYSNLELHATSSVLITAGSETTATTLCGATYLLGKHPEVLQKLVKEVRTTFKHESEINMHSVQRLEYMLAVLNEALRLYPPVPGAIPRMMNPQGGIINGRWVPGGAVVGIHQYPLYYNSNYFQSPESFIPERWQDDSRFSTDAKKAFQPFSFGPRNCLGKNLAYAEMRTILARIVWNFDLHLAKDSDGWIDKSETYLIWRKPALNVHLVPVTTALIRRALRNSIGHWRFACHRTSSGDNMVTIKIPNERVMCVDDIRKIATAKLPQIISDFYNDGSTTQVTVRENSTAYSKYRLRARVLVDVSKVDPSTTVLGEKIDFPLCVSPAGLQAMAHPDGELATARACAKRRVHMGVSSFANHSVEDIRATGLAVGPLTNAIQLYTMQDKEMQLRIIHRAEAAGCKAIFLTADSPVLGVRYNEVHNDFRTPDGLNFPMLEKTSEMIRSQTHDDGFTAFNSDSHSWEKEIPWLRKHSKMEIWIKGVLTAEDVHLAVQYGCDGIIVSNHGGRQLDETPATADVLLECAKAANGKIRIHVDGGIRTGTDIFKALALGAQCVWIGRPMIWGLAYNGEAGVTKTLDILYEEFKRCMQLTGCNTIADISLASIGAVVTYIIAKIIHEFFLHPLRKYPGPLLSRFTRVPYWIANLTGNQVQHMQQLHSRYGPIVRYGPNDMSYTDSQAWKDIYGHKKDKHDNPKDRRFYPQPDSGVHSLITASKEDHARVRRMFALAFSDRGLKQQEPLFRKYADLMVLKLREFSATEQDLVKILNFTTFDIMAELTFGEPLGLLEGSKYSPWVANIFQAIKAGPMVQMGLYYPLLGYLLKSLAPKKLQEMRRSHAQHTISRVDQRLARGSTQPDLWNLVVTDEGEKKLSLQEMYNNADVFMLAGTETTATLLSGLTFYLLTNPEKMRVLVEEIRGAFGSTEEMVFDRLASLKYLHACIQEGLRMYPPVPSSLSRVAPEQGTIICDGFVPSGTSISVHHTATYRSPKNFRNPNDFVPERWLGAEEYADDLHEALQPFHLGPRNCLGQNMAWHEMRLLLAQLLYNFDLELCEESKDWSDQKVFVLWEKKPLLCKLKPVKL</sequence>
<comment type="cofactor">
    <cofactor evidence="2">
        <name>heme</name>
        <dbReference type="ChEBI" id="CHEBI:30413"/>
    </cofactor>
</comment>
<keyword evidence="7" id="KW-0560">Oxidoreductase</keyword>
<evidence type="ECO:0000256" key="3">
    <source>
        <dbReference type="ARBA" id="ARBA00004685"/>
    </source>
</evidence>
<keyword evidence="13" id="KW-0812">Transmembrane</keyword>
<name>A0A9N9UL33_9HYPO</name>
<proteinExistence type="inferred from homology"/>